<dbReference type="InterPro" id="IPR014284">
    <property type="entry name" value="RNA_pol_sigma-70_dom"/>
</dbReference>
<keyword evidence="4" id="KW-0804">Transcription</keyword>
<dbReference type="InterPro" id="IPR039425">
    <property type="entry name" value="RNA_pol_sigma-70-like"/>
</dbReference>
<evidence type="ECO:0000256" key="3">
    <source>
        <dbReference type="ARBA" id="ARBA00023082"/>
    </source>
</evidence>
<evidence type="ECO:0000259" key="5">
    <source>
        <dbReference type="Pfam" id="PF04542"/>
    </source>
</evidence>
<gene>
    <name evidence="7" type="ORF">DW888_18410</name>
</gene>
<accession>A0A413VBA1</accession>
<comment type="similarity">
    <text evidence="1">Belongs to the sigma-70 factor family. ECF subfamily.</text>
</comment>
<dbReference type="InterPro" id="IPR036388">
    <property type="entry name" value="WH-like_DNA-bd_sf"/>
</dbReference>
<dbReference type="PANTHER" id="PTHR43133">
    <property type="entry name" value="RNA POLYMERASE ECF-TYPE SIGMA FACTO"/>
    <property type="match status" value="1"/>
</dbReference>
<dbReference type="AlphaFoldDB" id="A0A413VBA1"/>
<dbReference type="SUPFAM" id="SSF88659">
    <property type="entry name" value="Sigma3 and sigma4 domains of RNA polymerase sigma factors"/>
    <property type="match status" value="1"/>
</dbReference>
<dbReference type="Pfam" id="PF04542">
    <property type="entry name" value="Sigma70_r2"/>
    <property type="match status" value="1"/>
</dbReference>
<evidence type="ECO:0000256" key="1">
    <source>
        <dbReference type="ARBA" id="ARBA00010641"/>
    </source>
</evidence>
<dbReference type="InterPro" id="IPR013324">
    <property type="entry name" value="RNA_pol_sigma_r3/r4-like"/>
</dbReference>
<keyword evidence="3" id="KW-0731">Sigma factor</keyword>
<reference evidence="7 8" key="1">
    <citation type="submission" date="2018-08" db="EMBL/GenBank/DDBJ databases">
        <title>A genome reference for cultivated species of the human gut microbiota.</title>
        <authorList>
            <person name="Zou Y."/>
            <person name="Xue W."/>
            <person name="Luo G."/>
        </authorList>
    </citation>
    <scope>NUCLEOTIDE SEQUENCE [LARGE SCALE GENOMIC DNA]</scope>
    <source>
        <strain evidence="7 8">AM40-30BH</strain>
    </source>
</reference>
<protein>
    <submittedName>
        <fullName evidence="7">Sigma-70 family RNA polymerase sigma factor</fullName>
    </submittedName>
</protein>
<dbReference type="SUPFAM" id="SSF88946">
    <property type="entry name" value="Sigma2 domain of RNA polymerase sigma factors"/>
    <property type="match status" value="1"/>
</dbReference>
<dbReference type="InterPro" id="IPR007627">
    <property type="entry name" value="RNA_pol_sigma70_r2"/>
</dbReference>
<dbReference type="Proteomes" id="UP000284379">
    <property type="component" value="Unassembled WGS sequence"/>
</dbReference>
<dbReference type="RefSeq" id="WP_007484765.1">
    <property type="nucleotide sequence ID" value="NZ_CABJFV010000025.1"/>
</dbReference>
<dbReference type="Pfam" id="PF08281">
    <property type="entry name" value="Sigma70_r4_2"/>
    <property type="match status" value="1"/>
</dbReference>
<evidence type="ECO:0000256" key="4">
    <source>
        <dbReference type="ARBA" id="ARBA00023163"/>
    </source>
</evidence>
<dbReference type="NCBIfam" id="TIGR02937">
    <property type="entry name" value="sigma70-ECF"/>
    <property type="match status" value="1"/>
</dbReference>
<evidence type="ECO:0000256" key="2">
    <source>
        <dbReference type="ARBA" id="ARBA00023015"/>
    </source>
</evidence>
<evidence type="ECO:0000259" key="6">
    <source>
        <dbReference type="Pfam" id="PF08281"/>
    </source>
</evidence>
<dbReference type="EMBL" id="QSGO01000025">
    <property type="protein sequence ID" value="RHB30882.1"/>
    <property type="molecule type" value="Genomic_DNA"/>
</dbReference>
<dbReference type="Gene3D" id="1.10.1740.10">
    <property type="match status" value="1"/>
</dbReference>
<name>A0A413VBA1_9BACE</name>
<dbReference type="InterPro" id="IPR013249">
    <property type="entry name" value="RNA_pol_sigma70_r4_t2"/>
</dbReference>
<dbReference type="PANTHER" id="PTHR43133:SF46">
    <property type="entry name" value="RNA POLYMERASE SIGMA-70 FACTOR ECF SUBFAMILY"/>
    <property type="match status" value="1"/>
</dbReference>
<organism evidence="7 8">
    <name type="scientific">Bacteroides nordii</name>
    <dbReference type="NCBI Taxonomy" id="291645"/>
    <lineage>
        <taxon>Bacteria</taxon>
        <taxon>Pseudomonadati</taxon>
        <taxon>Bacteroidota</taxon>
        <taxon>Bacteroidia</taxon>
        <taxon>Bacteroidales</taxon>
        <taxon>Bacteroidaceae</taxon>
        <taxon>Bacteroides</taxon>
    </lineage>
</organism>
<feature type="domain" description="RNA polymerase sigma-70 region 2" evidence="5">
    <location>
        <begin position="21"/>
        <end position="89"/>
    </location>
</feature>
<dbReference type="InterPro" id="IPR013325">
    <property type="entry name" value="RNA_pol_sigma_r2"/>
</dbReference>
<feature type="domain" description="RNA polymerase sigma factor 70 region 4 type 2" evidence="6">
    <location>
        <begin position="120"/>
        <end position="167"/>
    </location>
</feature>
<dbReference type="Gene3D" id="1.10.10.10">
    <property type="entry name" value="Winged helix-like DNA-binding domain superfamily/Winged helix DNA-binding domain"/>
    <property type="match status" value="1"/>
</dbReference>
<dbReference type="GO" id="GO:0006352">
    <property type="term" value="P:DNA-templated transcription initiation"/>
    <property type="evidence" value="ECO:0007669"/>
    <property type="project" value="InterPro"/>
</dbReference>
<comment type="caution">
    <text evidence="7">The sequence shown here is derived from an EMBL/GenBank/DDBJ whole genome shotgun (WGS) entry which is preliminary data.</text>
</comment>
<keyword evidence="2" id="KW-0805">Transcription regulation</keyword>
<sequence>MEEQELTELCRQGNNRARKELYEQYSGRMLGICLRYAGDRDTAQDLVHDGFLKIFASFDKFTWRGEGSLRAWMERVMVNVALQYLRKNDVMNQAMALDEAPETYEEPDIAAVEAIPQKVLMQFIEELPAGYRTVFNLYTFEDKSHKEIAQLLGINEKSSASQLFRAKSVLARRVKEWLMVNDR</sequence>
<dbReference type="GO" id="GO:0003677">
    <property type="term" value="F:DNA binding"/>
    <property type="evidence" value="ECO:0007669"/>
    <property type="project" value="InterPro"/>
</dbReference>
<evidence type="ECO:0000313" key="8">
    <source>
        <dbReference type="Proteomes" id="UP000284379"/>
    </source>
</evidence>
<dbReference type="GO" id="GO:0016987">
    <property type="term" value="F:sigma factor activity"/>
    <property type="evidence" value="ECO:0007669"/>
    <property type="project" value="UniProtKB-KW"/>
</dbReference>
<evidence type="ECO:0000313" key="7">
    <source>
        <dbReference type="EMBL" id="RHB30882.1"/>
    </source>
</evidence>
<proteinExistence type="inferred from homology"/>